<evidence type="ECO:0000313" key="2">
    <source>
        <dbReference type="Proteomes" id="UP000039865"/>
    </source>
</evidence>
<name>A0A078B0V3_STYLE</name>
<gene>
    <name evidence="1" type="primary">Contig16797.g17890</name>
    <name evidence="1" type="ORF">STYLEM_17394</name>
</gene>
<keyword evidence="2" id="KW-1185">Reference proteome</keyword>
<reference evidence="1 2" key="1">
    <citation type="submission" date="2014-06" db="EMBL/GenBank/DDBJ databases">
        <authorList>
            <person name="Swart Estienne"/>
        </authorList>
    </citation>
    <scope>NUCLEOTIDE SEQUENCE [LARGE SCALE GENOMIC DNA]</scope>
    <source>
        <strain evidence="1 2">130c</strain>
    </source>
</reference>
<organism evidence="1 2">
    <name type="scientific">Stylonychia lemnae</name>
    <name type="common">Ciliate</name>
    <dbReference type="NCBI Taxonomy" id="5949"/>
    <lineage>
        <taxon>Eukaryota</taxon>
        <taxon>Sar</taxon>
        <taxon>Alveolata</taxon>
        <taxon>Ciliophora</taxon>
        <taxon>Intramacronucleata</taxon>
        <taxon>Spirotrichea</taxon>
        <taxon>Stichotrichia</taxon>
        <taxon>Sporadotrichida</taxon>
        <taxon>Oxytrichidae</taxon>
        <taxon>Stylonychinae</taxon>
        <taxon>Stylonychia</taxon>
    </lineage>
</organism>
<dbReference type="OrthoDB" id="326237at2759"/>
<dbReference type="SUPFAM" id="SSF117281">
    <property type="entry name" value="Kelch motif"/>
    <property type="match status" value="1"/>
</dbReference>
<dbReference type="InterPro" id="IPR015915">
    <property type="entry name" value="Kelch-typ_b-propeller"/>
</dbReference>
<dbReference type="InParanoid" id="A0A078B0V3"/>
<protein>
    <recommendedName>
        <fullName evidence="3">Kelch motif family protein</fullName>
    </recommendedName>
</protein>
<evidence type="ECO:0000313" key="1">
    <source>
        <dbReference type="EMBL" id="CDW88275.1"/>
    </source>
</evidence>
<accession>A0A078B0V3</accession>
<evidence type="ECO:0008006" key="3">
    <source>
        <dbReference type="Google" id="ProtNLM"/>
    </source>
</evidence>
<dbReference type="Proteomes" id="UP000039865">
    <property type="component" value="Unassembled WGS sequence"/>
</dbReference>
<dbReference type="AlphaFoldDB" id="A0A078B0V3"/>
<proteinExistence type="predicted"/>
<sequence length="266" mass="32094">MNQNGQLELRHLLMGMRKDCKEILEYEREKDTSHIVYELKRSFNLNSAIVIYKNQLIITGGEKYQRNREATKYTYRFHMKIDPITNNLQLQLDSHFPNLQMNRSMHSAFVLNDHLFVMFGNQTGYEYYDLIKNPKQFTYKDFNEYLQFTRPLILPSEPAQDKNEQEIIILGENQFKKTRTKTLQFYKMQINLQNQGEDKVPSIYIEEYIQGPQMVCNFHQNYPQQYYYQTTNEWLIMNEKGENCILDLKNHQVNYLNSRHPKEQQE</sequence>
<dbReference type="Gene3D" id="2.120.10.80">
    <property type="entry name" value="Kelch-type beta propeller"/>
    <property type="match status" value="1"/>
</dbReference>
<dbReference type="EMBL" id="CCKQ01016404">
    <property type="protein sequence ID" value="CDW88275.1"/>
    <property type="molecule type" value="Genomic_DNA"/>
</dbReference>